<feature type="transmembrane region" description="Helical" evidence="7">
    <location>
        <begin position="381"/>
        <end position="401"/>
    </location>
</feature>
<dbReference type="PRINTS" id="PR00812">
    <property type="entry name" value="BCTERIALGSPF"/>
</dbReference>
<evidence type="ECO:0000256" key="2">
    <source>
        <dbReference type="ARBA" id="ARBA00005745"/>
    </source>
</evidence>
<dbReference type="RefSeq" id="WP_390227270.1">
    <property type="nucleotide sequence ID" value="NZ_JBHSCN010000002.1"/>
</dbReference>
<feature type="transmembrane region" description="Helical" evidence="7">
    <location>
        <begin position="176"/>
        <end position="201"/>
    </location>
</feature>
<dbReference type="Gene3D" id="1.20.81.30">
    <property type="entry name" value="Type II secretion system (T2SS), domain F"/>
    <property type="match status" value="2"/>
</dbReference>
<keyword evidence="10" id="KW-1185">Reference proteome</keyword>
<dbReference type="InterPro" id="IPR042094">
    <property type="entry name" value="T2SS_GspF_sf"/>
</dbReference>
<name>A0ABV8Q247_9MICO</name>
<evidence type="ECO:0000259" key="8">
    <source>
        <dbReference type="Pfam" id="PF00482"/>
    </source>
</evidence>
<sequence length="414" mass="44662">MTTITPTTFLYKGRGADGKVTKGRLEAPNEGMATARLMQMGLTPLSVTETGSGLNREINLAFLKKRVGLKDLAVMSRQMATMAGAGLSLLRTLTVLADQCENPTLRETLQQVVKDVETGSSLSESFARHPKVFPPLMISMVRAGETGGFLDSALETVADGFEKDAKLRASIKSAMTYPMVVLGISLIAVVIMLTFIVPIFAKMFASLGSKLPLPTQIMVDISHWMPYILPVLIVAIIAGTMWWNRNKHEPMVRSKVDPILLKLPVFGMLIGKIAIARFARNFANMMAAGVPILTGLRIVGETSGNWVIENALDRVAKSVRQGKSVAAPLADEDVFPPMVTQMIAVGEDAGSMEIMLEKIAEFYDSEVEAMTDALTSLIEPLLIAFLGVVVGGMIVALYLPIFQITTAVQNSAGS</sequence>
<evidence type="ECO:0000256" key="5">
    <source>
        <dbReference type="ARBA" id="ARBA00022989"/>
    </source>
</evidence>
<organism evidence="9 10">
    <name type="scientific">Gryllotalpicola reticulitermitis</name>
    <dbReference type="NCBI Taxonomy" id="1184153"/>
    <lineage>
        <taxon>Bacteria</taxon>
        <taxon>Bacillati</taxon>
        <taxon>Actinomycetota</taxon>
        <taxon>Actinomycetes</taxon>
        <taxon>Micrococcales</taxon>
        <taxon>Microbacteriaceae</taxon>
        <taxon>Gryllotalpicola</taxon>
    </lineage>
</organism>
<keyword evidence="4 7" id="KW-0812">Transmembrane</keyword>
<feature type="domain" description="Type II secretion system protein GspF" evidence="8">
    <location>
        <begin position="278"/>
        <end position="400"/>
    </location>
</feature>
<accession>A0ABV8Q247</accession>
<dbReference type="PANTHER" id="PTHR30012">
    <property type="entry name" value="GENERAL SECRETION PATHWAY PROTEIN"/>
    <property type="match status" value="1"/>
</dbReference>
<evidence type="ECO:0000256" key="4">
    <source>
        <dbReference type="ARBA" id="ARBA00022692"/>
    </source>
</evidence>
<keyword evidence="6 7" id="KW-0472">Membrane</keyword>
<dbReference type="EMBL" id="JBHSCN010000002">
    <property type="protein sequence ID" value="MFC4242440.1"/>
    <property type="molecule type" value="Genomic_DNA"/>
</dbReference>
<comment type="caution">
    <text evidence="9">The sequence shown here is derived from an EMBL/GenBank/DDBJ whole genome shotgun (WGS) entry which is preliminary data.</text>
</comment>
<feature type="domain" description="Type II secretion system protein GspF" evidence="8">
    <location>
        <begin position="76"/>
        <end position="198"/>
    </location>
</feature>
<proteinExistence type="inferred from homology"/>
<feature type="transmembrane region" description="Helical" evidence="7">
    <location>
        <begin position="221"/>
        <end position="243"/>
    </location>
</feature>
<keyword evidence="5 7" id="KW-1133">Transmembrane helix</keyword>
<dbReference type="InterPro" id="IPR003004">
    <property type="entry name" value="GspF/PilC"/>
</dbReference>
<dbReference type="PANTHER" id="PTHR30012:SF0">
    <property type="entry name" value="TYPE II SECRETION SYSTEM PROTEIN F-RELATED"/>
    <property type="match status" value="1"/>
</dbReference>
<reference evidence="10" key="1">
    <citation type="journal article" date="2019" name="Int. J. Syst. Evol. Microbiol.">
        <title>The Global Catalogue of Microorganisms (GCM) 10K type strain sequencing project: providing services to taxonomists for standard genome sequencing and annotation.</title>
        <authorList>
            <consortium name="The Broad Institute Genomics Platform"/>
            <consortium name="The Broad Institute Genome Sequencing Center for Infectious Disease"/>
            <person name="Wu L."/>
            <person name="Ma J."/>
        </authorList>
    </citation>
    <scope>NUCLEOTIDE SEQUENCE [LARGE SCALE GENOMIC DNA]</scope>
    <source>
        <strain evidence="10">CGMCC 1.10363</strain>
    </source>
</reference>
<keyword evidence="3" id="KW-1003">Cell membrane</keyword>
<evidence type="ECO:0000256" key="3">
    <source>
        <dbReference type="ARBA" id="ARBA00022475"/>
    </source>
</evidence>
<dbReference type="InterPro" id="IPR018076">
    <property type="entry name" value="T2SS_GspF_dom"/>
</dbReference>
<gene>
    <name evidence="9" type="ORF">ACFOYW_03565</name>
</gene>
<evidence type="ECO:0000256" key="1">
    <source>
        <dbReference type="ARBA" id="ARBA00004651"/>
    </source>
</evidence>
<evidence type="ECO:0000313" key="10">
    <source>
        <dbReference type="Proteomes" id="UP001595900"/>
    </source>
</evidence>
<evidence type="ECO:0000256" key="7">
    <source>
        <dbReference type="SAM" id="Phobius"/>
    </source>
</evidence>
<evidence type="ECO:0000313" key="9">
    <source>
        <dbReference type="EMBL" id="MFC4242440.1"/>
    </source>
</evidence>
<comment type="subcellular location">
    <subcellularLocation>
        <location evidence="1">Cell membrane</location>
        <topology evidence="1">Multi-pass membrane protein</topology>
    </subcellularLocation>
</comment>
<evidence type="ECO:0000256" key="6">
    <source>
        <dbReference type="ARBA" id="ARBA00023136"/>
    </source>
</evidence>
<dbReference type="Proteomes" id="UP001595900">
    <property type="component" value="Unassembled WGS sequence"/>
</dbReference>
<comment type="similarity">
    <text evidence="2">Belongs to the GSP F family.</text>
</comment>
<protein>
    <submittedName>
        <fullName evidence="9">Type II secretion system F family protein</fullName>
    </submittedName>
</protein>
<dbReference type="Pfam" id="PF00482">
    <property type="entry name" value="T2SSF"/>
    <property type="match status" value="2"/>
</dbReference>